<keyword evidence="5 6" id="KW-0472">Membrane</keyword>
<dbReference type="GO" id="GO:0005886">
    <property type="term" value="C:plasma membrane"/>
    <property type="evidence" value="ECO:0007669"/>
    <property type="project" value="TreeGrafter"/>
</dbReference>
<proteinExistence type="inferred from homology"/>
<feature type="transmembrane region" description="Helical" evidence="6">
    <location>
        <begin position="73"/>
        <end position="94"/>
    </location>
</feature>
<evidence type="ECO:0000256" key="6">
    <source>
        <dbReference type="SAM" id="Phobius"/>
    </source>
</evidence>
<evidence type="ECO:0000259" key="7">
    <source>
        <dbReference type="Pfam" id="PF04138"/>
    </source>
</evidence>
<dbReference type="AlphaFoldDB" id="A0A4R1NF09"/>
<dbReference type="OrthoDB" id="2666802at2"/>
<dbReference type="PANTHER" id="PTHR38459">
    <property type="entry name" value="PROPHAGE BACTOPRENOL-LINKED GLUCOSE TRANSLOCASE HOMOLOG"/>
    <property type="match status" value="1"/>
</dbReference>
<dbReference type="PANTHER" id="PTHR38459:SF1">
    <property type="entry name" value="PROPHAGE BACTOPRENOL-LINKED GLUCOSE TRANSLOCASE HOMOLOG"/>
    <property type="match status" value="1"/>
</dbReference>
<dbReference type="InterPro" id="IPR007267">
    <property type="entry name" value="GtrA_DPMS_TM"/>
</dbReference>
<evidence type="ECO:0000256" key="2">
    <source>
        <dbReference type="ARBA" id="ARBA00009399"/>
    </source>
</evidence>
<gene>
    <name evidence="8" type="ORF">EZJ58_4469</name>
</gene>
<name>A0A4R1NF09_9GAMM</name>
<comment type="similarity">
    <text evidence="2">Belongs to the GtrA family.</text>
</comment>
<evidence type="ECO:0000256" key="5">
    <source>
        <dbReference type="ARBA" id="ARBA00023136"/>
    </source>
</evidence>
<evidence type="ECO:0000313" key="8">
    <source>
        <dbReference type="EMBL" id="TCL06234.1"/>
    </source>
</evidence>
<evidence type="ECO:0000313" key="9">
    <source>
        <dbReference type="Proteomes" id="UP000294555"/>
    </source>
</evidence>
<reference evidence="8 9" key="1">
    <citation type="submission" date="2019-02" db="EMBL/GenBank/DDBJ databases">
        <title>Investigation of anaerobic lignin degradation for improved lignocellulosic biofuels.</title>
        <authorList>
            <person name="Deangelis K."/>
        </authorList>
    </citation>
    <scope>NUCLEOTIDE SEQUENCE [LARGE SCALE GENOMIC DNA]</scope>
    <source>
        <strain evidence="8 9">159R</strain>
    </source>
</reference>
<evidence type="ECO:0000256" key="3">
    <source>
        <dbReference type="ARBA" id="ARBA00022692"/>
    </source>
</evidence>
<organism evidence="8 9">
    <name type="scientific">Sodalis ligni</name>
    <dbReference type="NCBI Taxonomy" id="2697027"/>
    <lineage>
        <taxon>Bacteria</taxon>
        <taxon>Pseudomonadati</taxon>
        <taxon>Pseudomonadota</taxon>
        <taxon>Gammaproteobacteria</taxon>
        <taxon>Enterobacterales</taxon>
        <taxon>Bruguierivoracaceae</taxon>
        <taxon>Sodalis</taxon>
    </lineage>
</organism>
<feature type="transmembrane region" description="Helical" evidence="6">
    <location>
        <begin position="100"/>
        <end position="120"/>
    </location>
</feature>
<evidence type="ECO:0000256" key="1">
    <source>
        <dbReference type="ARBA" id="ARBA00004141"/>
    </source>
</evidence>
<accession>A0A4R1NF09</accession>
<keyword evidence="3 6" id="KW-0812">Transmembrane</keyword>
<keyword evidence="4 6" id="KW-1133">Transmembrane helix</keyword>
<dbReference type="Proteomes" id="UP000294555">
    <property type="component" value="Unassembled WGS sequence"/>
</dbReference>
<keyword evidence="9" id="KW-1185">Reference proteome</keyword>
<dbReference type="GO" id="GO:0000271">
    <property type="term" value="P:polysaccharide biosynthetic process"/>
    <property type="evidence" value="ECO:0007669"/>
    <property type="project" value="InterPro"/>
</dbReference>
<protein>
    <submittedName>
        <fullName evidence="8">Putative flippase GtrA</fullName>
    </submittedName>
</protein>
<feature type="transmembrane region" description="Helical" evidence="6">
    <location>
        <begin position="29"/>
        <end position="57"/>
    </location>
</feature>
<comment type="caution">
    <text evidence="8">The sequence shown here is derived from an EMBL/GenBank/DDBJ whole genome shotgun (WGS) entry which is preliminary data.</text>
</comment>
<dbReference type="Pfam" id="PF04138">
    <property type="entry name" value="GtrA_DPMS_TM"/>
    <property type="match status" value="1"/>
</dbReference>
<dbReference type="RefSeq" id="WP_132925474.1">
    <property type="nucleotide sequence ID" value="NZ_SJOI01000001.1"/>
</dbReference>
<sequence>MMSAPLALFSPIFARFLLSGGLNTVLTYGLYLLLLMAFSYTASFSMAYAAGILFAYVMNRFFVFKRHQGLKSIIWLPFVYILQYVLSMIVLWSWVEKWQFSVHLAPLAAIAVTLPVTYFFSRLLF</sequence>
<comment type="subcellular location">
    <subcellularLocation>
        <location evidence="1">Membrane</location>
        <topology evidence="1">Multi-pass membrane protein</topology>
    </subcellularLocation>
</comment>
<dbReference type="InterPro" id="IPR051401">
    <property type="entry name" value="GtrA_CellWall_Glycosyl"/>
</dbReference>
<feature type="domain" description="GtrA/DPMS transmembrane" evidence="7">
    <location>
        <begin position="15"/>
        <end position="124"/>
    </location>
</feature>
<dbReference type="EMBL" id="SJOI01000001">
    <property type="protein sequence ID" value="TCL06234.1"/>
    <property type="molecule type" value="Genomic_DNA"/>
</dbReference>
<evidence type="ECO:0000256" key="4">
    <source>
        <dbReference type="ARBA" id="ARBA00022989"/>
    </source>
</evidence>